<feature type="compositionally biased region" description="Low complexity" evidence="1">
    <location>
        <begin position="27"/>
        <end position="74"/>
    </location>
</feature>
<evidence type="ECO:0000313" key="3">
    <source>
        <dbReference type="EMBL" id="MDC0667788.1"/>
    </source>
</evidence>
<evidence type="ECO:0000256" key="1">
    <source>
        <dbReference type="SAM" id="MobiDB-lite"/>
    </source>
</evidence>
<evidence type="ECO:0000313" key="4">
    <source>
        <dbReference type="Proteomes" id="UP001217838"/>
    </source>
</evidence>
<dbReference type="EMBL" id="JAQNDN010000002">
    <property type="protein sequence ID" value="MDC0667788.1"/>
    <property type="molecule type" value="Genomic_DNA"/>
</dbReference>
<accession>A0ABT5B212</accession>
<dbReference type="PROSITE" id="PS51257">
    <property type="entry name" value="PROKAR_LIPOPROTEIN"/>
    <property type="match status" value="1"/>
</dbReference>
<dbReference type="Proteomes" id="UP001217838">
    <property type="component" value="Unassembled WGS sequence"/>
</dbReference>
<evidence type="ECO:0000256" key="2">
    <source>
        <dbReference type="SAM" id="SignalP"/>
    </source>
</evidence>
<keyword evidence="2" id="KW-0732">Signal</keyword>
<gene>
    <name evidence="3" type="ORF">POL58_08570</name>
</gene>
<proteinExistence type="predicted"/>
<feature type="chain" id="PRO_5046389824" evidence="2">
    <location>
        <begin position="22"/>
        <end position="302"/>
    </location>
</feature>
<protein>
    <submittedName>
        <fullName evidence="3">Uncharacterized protein</fullName>
    </submittedName>
</protein>
<keyword evidence="4" id="KW-1185">Reference proteome</keyword>
<name>A0ABT5B212_9BACT</name>
<organism evidence="3 4">
    <name type="scientific">Nannocystis radixulma</name>
    <dbReference type="NCBI Taxonomy" id="2995305"/>
    <lineage>
        <taxon>Bacteria</taxon>
        <taxon>Pseudomonadati</taxon>
        <taxon>Myxococcota</taxon>
        <taxon>Polyangia</taxon>
        <taxon>Nannocystales</taxon>
        <taxon>Nannocystaceae</taxon>
        <taxon>Nannocystis</taxon>
    </lineage>
</organism>
<reference evidence="3 4" key="1">
    <citation type="submission" date="2022-11" db="EMBL/GenBank/DDBJ databases">
        <title>Minimal conservation of predation-associated metabolite biosynthetic gene clusters underscores biosynthetic potential of Myxococcota including descriptions for ten novel species: Archangium lansinium sp. nov., Myxococcus landrumus sp. nov., Nannocystis bai.</title>
        <authorList>
            <person name="Ahearne A."/>
            <person name="Stevens C."/>
            <person name="Dowd S."/>
        </authorList>
    </citation>
    <scope>NUCLEOTIDE SEQUENCE [LARGE SCALE GENOMIC DNA]</scope>
    <source>
        <strain evidence="3 4">NCELM</strain>
    </source>
</reference>
<feature type="signal peptide" evidence="2">
    <location>
        <begin position="1"/>
        <end position="21"/>
    </location>
</feature>
<comment type="caution">
    <text evidence="3">The sequence shown here is derived from an EMBL/GenBank/DDBJ whole genome shotgun (WGS) entry which is preliminary data.</text>
</comment>
<sequence>MKHGPTIASLFLLLTTTAACGDDGAMTTPTSSTPTTAPTTNNPPTTNDPPTSDSDATASATDTTSAEPPTSTTSVEGGPVFLSLSTNVGMLTQDESVIITAILTDPDGVDDIVGGSLLNADGSVDFGPFVAAGQEGTYSITLSWAQIHQAEPIHFENAPDDRTFSARFFDQAAHPATKTVPVTLQCAGGSACDGTCTDLNADGVNCGTCGHTCTSMGCEAGACTPAWSECFMGVDGFFTCTEMCQSLGETCAELQCAGNTTRYLGDASDCGDYMGGVPQGDSCDTVQDWALPAIKCCCTDSN</sequence>
<feature type="region of interest" description="Disordered" evidence="1">
    <location>
        <begin position="24"/>
        <end position="78"/>
    </location>
</feature>
<dbReference type="RefSeq" id="WP_271996167.1">
    <property type="nucleotide sequence ID" value="NZ_JAQNDN010000002.1"/>
</dbReference>